<dbReference type="Proteomes" id="UP000054078">
    <property type="component" value="Unassembled WGS sequence"/>
</dbReference>
<reference evidence="6 7" key="1">
    <citation type="submission" date="2015-12" db="EMBL/GenBank/DDBJ databases">
        <title>Draft Genome Sequence of Olsenella scatoligenes SK9K4T; a Producer of 3-Methylindole- (skatole) and 4-Methylphenol- (p-cresol) Isolated from Pig Feces.</title>
        <authorList>
            <person name="Li X."/>
            <person name="Borg B."/>
            <person name="Canibe N."/>
        </authorList>
    </citation>
    <scope>NUCLEOTIDE SEQUENCE [LARGE SCALE GENOMIC DNA]</scope>
    <source>
        <strain evidence="6 7">SK9K4</strain>
    </source>
</reference>
<feature type="domain" description="Tyr recombinase" evidence="5">
    <location>
        <begin position="189"/>
        <end position="422"/>
    </location>
</feature>
<feature type="compositionally biased region" description="Basic and acidic residues" evidence="4">
    <location>
        <begin position="343"/>
        <end position="359"/>
    </location>
</feature>
<dbReference type="InterPro" id="IPR011010">
    <property type="entry name" value="DNA_brk_join_enz"/>
</dbReference>
<proteinExistence type="inferred from homology"/>
<keyword evidence="7" id="KW-1185">Reference proteome</keyword>
<comment type="caution">
    <text evidence="6">The sequence shown here is derived from an EMBL/GenBank/DDBJ whole genome shotgun (WGS) entry which is preliminary data.</text>
</comment>
<dbReference type="SUPFAM" id="SSF56349">
    <property type="entry name" value="DNA breaking-rejoining enzymes"/>
    <property type="match status" value="1"/>
</dbReference>
<dbReference type="InterPro" id="IPR013762">
    <property type="entry name" value="Integrase-like_cat_sf"/>
</dbReference>
<evidence type="ECO:0000256" key="4">
    <source>
        <dbReference type="SAM" id="MobiDB-lite"/>
    </source>
</evidence>
<keyword evidence="2" id="KW-0238">DNA-binding</keyword>
<dbReference type="RefSeq" id="WP_059054839.1">
    <property type="nucleotide sequence ID" value="NZ_LOJF01000009.1"/>
</dbReference>
<dbReference type="PANTHER" id="PTHR30349:SF64">
    <property type="entry name" value="PROPHAGE INTEGRASE INTD-RELATED"/>
    <property type="match status" value="1"/>
</dbReference>
<protein>
    <recommendedName>
        <fullName evidence="5">Tyr recombinase domain-containing protein</fullName>
    </recommendedName>
</protein>
<dbReference type="AlphaFoldDB" id="A0A117J4C6"/>
<keyword evidence="3" id="KW-0233">DNA recombination</keyword>
<sequence>MGFEVAGTGSLAKRPYKGAYRWIGQVRYKDGGGAWRTKAKALTDAHGAAIVTAGGRSTRNVKAAREALAAWVASCRGAVYTGRDGVAEYVRRDVEARRGTIEDTTARGYLDYMPLFSPLAGVAMAELAPKDVRAWVSGMVDAGKAPATVRKAFALLEQTCERAVEVGDMAANPCTAQIRRHDLPKASHAAPNALDAEGVRRVNALLDVAANPRLRVGARLALHAGMRRGECCGLRWGDVDAEGGVIHVRRSIGDRGTLAAKDGRHTYAKGPKSKAGARDVPMTRALAADLAAWRAAQEAEWRRGDMAVPFAECYVLGYADGSHFTPHALGRLWAKLAAGRHARSAEDGRRRGDGWEPGREPVTGTEGRVVTFHDLRHTFATVQVAAGADVKSVSALMGHADAAMTLNVYAASDADARARAMAQAAPLLDAGSQAVALRAV</sequence>
<dbReference type="InterPro" id="IPR002104">
    <property type="entry name" value="Integrase_catalytic"/>
</dbReference>
<organism evidence="6 7">
    <name type="scientific">Tractidigestivibacter scatoligenes</name>
    <name type="common">Olsenella scatoligenes</name>
    <dbReference type="NCBI Taxonomy" id="1299998"/>
    <lineage>
        <taxon>Bacteria</taxon>
        <taxon>Bacillati</taxon>
        <taxon>Actinomycetota</taxon>
        <taxon>Coriobacteriia</taxon>
        <taxon>Coriobacteriales</taxon>
        <taxon>Atopobiaceae</taxon>
        <taxon>Tractidigestivibacter</taxon>
    </lineage>
</organism>
<dbReference type="Gene3D" id="1.10.150.130">
    <property type="match status" value="1"/>
</dbReference>
<dbReference type="InterPro" id="IPR010998">
    <property type="entry name" value="Integrase_recombinase_N"/>
</dbReference>
<dbReference type="STRING" id="1299998.AUL39_06925"/>
<dbReference type="Gene3D" id="1.10.443.10">
    <property type="entry name" value="Intergrase catalytic core"/>
    <property type="match status" value="1"/>
</dbReference>
<comment type="similarity">
    <text evidence="1">Belongs to the 'phage' integrase family.</text>
</comment>
<evidence type="ECO:0000256" key="2">
    <source>
        <dbReference type="ARBA" id="ARBA00023125"/>
    </source>
</evidence>
<feature type="region of interest" description="Disordered" evidence="4">
    <location>
        <begin position="343"/>
        <end position="364"/>
    </location>
</feature>
<name>A0A117J4C6_TRASO</name>
<dbReference type="Pfam" id="PF00589">
    <property type="entry name" value="Phage_integrase"/>
    <property type="match status" value="2"/>
</dbReference>
<evidence type="ECO:0000259" key="5">
    <source>
        <dbReference type="PROSITE" id="PS51898"/>
    </source>
</evidence>
<dbReference type="PROSITE" id="PS51898">
    <property type="entry name" value="TYR_RECOMBINASE"/>
    <property type="match status" value="1"/>
</dbReference>
<evidence type="ECO:0000256" key="1">
    <source>
        <dbReference type="ARBA" id="ARBA00008857"/>
    </source>
</evidence>
<dbReference type="EMBL" id="LOJF01000009">
    <property type="protein sequence ID" value="KUH58692.1"/>
    <property type="molecule type" value="Genomic_DNA"/>
</dbReference>
<accession>A0A117J4C6</accession>
<evidence type="ECO:0000256" key="3">
    <source>
        <dbReference type="ARBA" id="ARBA00023172"/>
    </source>
</evidence>
<dbReference type="GO" id="GO:0015074">
    <property type="term" value="P:DNA integration"/>
    <property type="evidence" value="ECO:0007669"/>
    <property type="project" value="InterPro"/>
</dbReference>
<dbReference type="GO" id="GO:0006310">
    <property type="term" value="P:DNA recombination"/>
    <property type="evidence" value="ECO:0007669"/>
    <property type="project" value="UniProtKB-KW"/>
</dbReference>
<dbReference type="PANTHER" id="PTHR30349">
    <property type="entry name" value="PHAGE INTEGRASE-RELATED"/>
    <property type="match status" value="1"/>
</dbReference>
<dbReference type="GO" id="GO:0003677">
    <property type="term" value="F:DNA binding"/>
    <property type="evidence" value="ECO:0007669"/>
    <property type="project" value="UniProtKB-KW"/>
</dbReference>
<evidence type="ECO:0000313" key="6">
    <source>
        <dbReference type="EMBL" id="KUH58692.1"/>
    </source>
</evidence>
<dbReference type="CDD" id="cd01189">
    <property type="entry name" value="INT_ICEBs1_C_like"/>
    <property type="match status" value="1"/>
</dbReference>
<gene>
    <name evidence="6" type="ORF">AUL39_06925</name>
</gene>
<dbReference type="OrthoDB" id="148546at2"/>
<evidence type="ECO:0000313" key="7">
    <source>
        <dbReference type="Proteomes" id="UP000054078"/>
    </source>
</evidence>
<dbReference type="InterPro" id="IPR050090">
    <property type="entry name" value="Tyrosine_recombinase_XerCD"/>
</dbReference>